<dbReference type="InterPro" id="IPR017517">
    <property type="entry name" value="Maleyloyr_isom"/>
</dbReference>
<feature type="domain" description="Mycothiol-dependent maleylpyruvate isomerase metal-binding" evidence="1">
    <location>
        <begin position="12"/>
        <end position="147"/>
    </location>
</feature>
<comment type="caution">
    <text evidence="2">The sequence shown here is derived from an EMBL/GenBank/DDBJ whole genome shotgun (WGS) entry which is preliminary data.</text>
</comment>
<dbReference type="GO" id="GO:0016853">
    <property type="term" value="F:isomerase activity"/>
    <property type="evidence" value="ECO:0007669"/>
    <property type="project" value="UniProtKB-KW"/>
</dbReference>
<dbReference type="InterPro" id="IPR024344">
    <property type="entry name" value="MDMPI_metal-binding"/>
</dbReference>
<dbReference type="Pfam" id="PF11716">
    <property type="entry name" value="MDMPI_N"/>
    <property type="match status" value="1"/>
</dbReference>
<proteinExistence type="predicted"/>
<name>A0ABN2KBT0_9ACTN</name>
<keyword evidence="3" id="KW-1185">Reference proteome</keyword>
<sequence length="263" mass="28047">MANAADHVIAALRSGHDDLSAYVLKLDERDLTGPSGASEWTVAQVLSHLGSGAEIALATLERALAGGAPAPDGFNESVWDRWNAMTPVAHRDGFVEANERLVERYESLDARTREELRIDLGFLPAPVSVADAGRMRLMEFTLHTWDVKVGADPTVTLAPAAVPLLLGSFGPLLAWIAKPATLGGRTAALAVDLTDPERSYGLQLGDPVAIGERPDQPDGVLRAPAEAWLRLLAGRLAPARTPAAVEVRGPLTLDDLRQVFPGY</sequence>
<evidence type="ECO:0000259" key="1">
    <source>
        <dbReference type="Pfam" id="PF11716"/>
    </source>
</evidence>
<evidence type="ECO:0000313" key="3">
    <source>
        <dbReference type="Proteomes" id="UP001500655"/>
    </source>
</evidence>
<dbReference type="EMBL" id="BAAALS010000009">
    <property type="protein sequence ID" value="GAA1751350.1"/>
    <property type="molecule type" value="Genomic_DNA"/>
</dbReference>
<evidence type="ECO:0000313" key="2">
    <source>
        <dbReference type="EMBL" id="GAA1751350.1"/>
    </source>
</evidence>
<accession>A0ABN2KBT0</accession>
<dbReference type="RefSeq" id="WP_344079895.1">
    <property type="nucleotide sequence ID" value="NZ_BAAALS010000009.1"/>
</dbReference>
<protein>
    <submittedName>
        <fullName evidence="2">Maleylpyruvate isomerase family mycothiol-dependent enzyme</fullName>
    </submittedName>
</protein>
<dbReference type="Proteomes" id="UP001500655">
    <property type="component" value="Unassembled WGS sequence"/>
</dbReference>
<gene>
    <name evidence="2" type="ORF">GCM10009681_23020</name>
</gene>
<dbReference type="NCBIfam" id="TIGR03083">
    <property type="entry name" value="maleylpyruvate isomerase family mycothiol-dependent enzyme"/>
    <property type="match status" value="1"/>
</dbReference>
<keyword evidence="2" id="KW-0413">Isomerase</keyword>
<dbReference type="InterPro" id="IPR034660">
    <property type="entry name" value="DinB/YfiT-like"/>
</dbReference>
<organism evidence="2 3">
    <name type="scientific">Luedemannella helvata</name>
    <dbReference type="NCBI Taxonomy" id="349315"/>
    <lineage>
        <taxon>Bacteria</taxon>
        <taxon>Bacillati</taxon>
        <taxon>Actinomycetota</taxon>
        <taxon>Actinomycetes</taxon>
        <taxon>Micromonosporales</taxon>
        <taxon>Micromonosporaceae</taxon>
        <taxon>Luedemannella</taxon>
    </lineage>
</organism>
<dbReference type="Gene3D" id="1.20.120.450">
    <property type="entry name" value="dinb family like domain"/>
    <property type="match status" value="1"/>
</dbReference>
<reference evidence="2 3" key="1">
    <citation type="journal article" date="2019" name="Int. J. Syst. Evol. Microbiol.">
        <title>The Global Catalogue of Microorganisms (GCM) 10K type strain sequencing project: providing services to taxonomists for standard genome sequencing and annotation.</title>
        <authorList>
            <consortium name="The Broad Institute Genomics Platform"/>
            <consortium name="The Broad Institute Genome Sequencing Center for Infectious Disease"/>
            <person name="Wu L."/>
            <person name="Ma J."/>
        </authorList>
    </citation>
    <scope>NUCLEOTIDE SEQUENCE [LARGE SCALE GENOMIC DNA]</scope>
    <source>
        <strain evidence="2 3">JCM 13249</strain>
    </source>
</reference>
<dbReference type="SUPFAM" id="SSF109854">
    <property type="entry name" value="DinB/YfiT-like putative metalloenzymes"/>
    <property type="match status" value="1"/>
</dbReference>